<sequence>MVWWCSLGLWSMLTRWSLTYLISLIRELHQSR</sequence>
<reference evidence="1 2" key="1">
    <citation type="journal article" date="2019" name="Genome Biol. Evol.">
        <title>Insights into the evolution of the New World diploid cottons (Gossypium, subgenus Houzingenia) based on genome sequencing.</title>
        <authorList>
            <person name="Grover C.E."/>
            <person name="Arick M.A. 2nd"/>
            <person name="Thrash A."/>
            <person name="Conover J.L."/>
            <person name="Sanders W.S."/>
            <person name="Peterson D.G."/>
            <person name="Frelichowski J.E."/>
            <person name="Scheffler J.A."/>
            <person name="Scheffler B.E."/>
            <person name="Wendel J.F."/>
        </authorList>
    </citation>
    <scope>NUCLEOTIDE SEQUENCE [LARGE SCALE GENOMIC DNA]</scope>
    <source>
        <strain evidence="1">4</strain>
        <tissue evidence="1">Leaf</tissue>
    </source>
</reference>
<evidence type="ECO:0000313" key="1">
    <source>
        <dbReference type="EMBL" id="MBA0731615.1"/>
    </source>
</evidence>
<comment type="caution">
    <text evidence="1">The sequence shown here is derived from an EMBL/GenBank/DDBJ whole genome shotgun (WGS) entry which is preliminary data.</text>
</comment>
<proteinExistence type="predicted"/>
<gene>
    <name evidence="1" type="ORF">Golax_025643</name>
</gene>
<accession>A0A7J9B5M3</accession>
<protein>
    <submittedName>
        <fullName evidence="1">Uncharacterized protein</fullName>
    </submittedName>
</protein>
<dbReference type="Proteomes" id="UP000593574">
    <property type="component" value="Unassembled WGS sequence"/>
</dbReference>
<name>A0A7J9B5M3_9ROSI</name>
<keyword evidence="2" id="KW-1185">Reference proteome</keyword>
<dbReference type="EMBL" id="JABEZV010450184">
    <property type="protein sequence ID" value="MBA0731615.1"/>
    <property type="molecule type" value="Genomic_DNA"/>
</dbReference>
<evidence type="ECO:0000313" key="2">
    <source>
        <dbReference type="Proteomes" id="UP000593574"/>
    </source>
</evidence>
<dbReference type="AlphaFoldDB" id="A0A7J9B5M3"/>
<organism evidence="1 2">
    <name type="scientific">Gossypium laxum</name>
    <dbReference type="NCBI Taxonomy" id="34288"/>
    <lineage>
        <taxon>Eukaryota</taxon>
        <taxon>Viridiplantae</taxon>
        <taxon>Streptophyta</taxon>
        <taxon>Embryophyta</taxon>
        <taxon>Tracheophyta</taxon>
        <taxon>Spermatophyta</taxon>
        <taxon>Magnoliopsida</taxon>
        <taxon>eudicotyledons</taxon>
        <taxon>Gunneridae</taxon>
        <taxon>Pentapetalae</taxon>
        <taxon>rosids</taxon>
        <taxon>malvids</taxon>
        <taxon>Malvales</taxon>
        <taxon>Malvaceae</taxon>
        <taxon>Malvoideae</taxon>
        <taxon>Gossypium</taxon>
    </lineage>
</organism>